<feature type="domain" description="HhH-GPD" evidence="8">
    <location>
        <begin position="67"/>
        <end position="230"/>
    </location>
</feature>
<evidence type="ECO:0000313" key="9">
    <source>
        <dbReference type="EMBL" id="EAA24741.1"/>
    </source>
</evidence>
<evidence type="ECO:0000256" key="1">
    <source>
        <dbReference type="ARBA" id="ARBA00022763"/>
    </source>
</evidence>
<keyword evidence="2 7" id="KW-0378">Hydrolase</keyword>
<evidence type="ECO:0000256" key="5">
    <source>
        <dbReference type="ARBA" id="ARBA00023268"/>
    </source>
</evidence>
<dbReference type="InterPro" id="IPR012092">
    <property type="entry name" value="DNA_glyclase/AP_lyase_Ogg"/>
</dbReference>
<feature type="active site" evidence="7">
    <location>
        <position position="175"/>
    </location>
</feature>
<keyword evidence="4 7" id="KW-0456">Lyase</keyword>
<proteinExistence type="inferred from homology"/>
<evidence type="ECO:0000313" key="10">
    <source>
        <dbReference type="Proteomes" id="UP000006454"/>
    </source>
</evidence>
<comment type="catalytic activity">
    <reaction evidence="7">
        <text>2'-deoxyribonucleotide-(2'-deoxyribose 5'-phosphate)-2'-deoxyribonucleotide-DNA = a 3'-end 2'-deoxyribonucleotide-(2,3-dehydro-2,3-deoxyribose 5'-phosphate)-DNA + a 5'-end 5'-phospho-2'-deoxyribonucleoside-DNA + H(+)</text>
        <dbReference type="Rhea" id="RHEA:66592"/>
        <dbReference type="Rhea" id="RHEA-COMP:13180"/>
        <dbReference type="Rhea" id="RHEA-COMP:16897"/>
        <dbReference type="Rhea" id="RHEA-COMP:17067"/>
        <dbReference type="ChEBI" id="CHEBI:15378"/>
        <dbReference type="ChEBI" id="CHEBI:136412"/>
        <dbReference type="ChEBI" id="CHEBI:157695"/>
        <dbReference type="ChEBI" id="CHEBI:167181"/>
        <dbReference type="EC" id="4.2.99.18"/>
    </reaction>
</comment>
<feature type="active site" evidence="7">
    <location>
        <position position="156"/>
    </location>
</feature>
<dbReference type="AlphaFoldDB" id="Q7P2Z4"/>
<dbReference type="Gene3D" id="1.10.340.30">
    <property type="entry name" value="Hypothetical protein, domain 2"/>
    <property type="match status" value="1"/>
</dbReference>
<dbReference type="SMART" id="SM00478">
    <property type="entry name" value="ENDO3c"/>
    <property type="match status" value="1"/>
</dbReference>
<keyword evidence="6 7" id="KW-0326">Glycosidase</keyword>
<protein>
    <recommendedName>
        <fullName evidence="7">8-oxoguanine DNA glycosylase/AP lyase</fullName>
    </recommendedName>
    <domain>
        <recommendedName>
            <fullName evidence="7">8-oxoguanine DNA glycosylase</fullName>
            <shortName evidence="7">8-oxoG DNA glycosylase</shortName>
            <ecNumber evidence="7">3.2.2.-</ecNumber>
        </recommendedName>
    </domain>
    <domain>
        <recommendedName>
            <fullName evidence="7">DNA-(apurinic or apyrimidinic site) lyase</fullName>
            <shortName evidence="7">AP lyase</shortName>
            <ecNumber evidence="7">4.2.99.18</ecNumber>
        </recommendedName>
    </domain>
</protein>
<reference evidence="9 10" key="1">
    <citation type="journal article" date="2003" name="Genome Res.">
        <title>Genome analysis of F. nucleatum sub spp vincentii and its comparison with the genome of F. nucleatum ATCC 25586.</title>
        <authorList>
            <person name="Kapatral V."/>
            <person name="Ivanova N."/>
            <person name="Anderson I."/>
            <person name="Reznik G."/>
            <person name="Bhattacharyya A."/>
            <person name="Gardner W.L."/>
            <person name="Mikhailova N."/>
            <person name="Lapidus A."/>
            <person name="Larsen N."/>
            <person name="D'Souza M."/>
            <person name="Walunas T."/>
            <person name="Haselkorn R."/>
            <person name="Overbeek R."/>
            <person name="Kyrpides N."/>
        </authorList>
    </citation>
    <scope>NUCLEOTIDE SEQUENCE [LARGE SCALE GENOMIC DNA]</scope>
    <source>
        <strain evidence="9 10">ATCC 49256</strain>
    </source>
</reference>
<name>Q7P2Z4_FUSVC</name>
<dbReference type="EC" id="4.2.99.18" evidence="7"/>
<dbReference type="Pfam" id="PF22175">
    <property type="entry name" value="Ogg-HhH"/>
    <property type="match status" value="1"/>
</dbReference>
<evidence type="ECO:0000259" key="8">
    <source>
        <dbReference type="SMART" id="SM00478"/>
    </source>
</evidence>
<evidence type="ECO:0000256" key="2">
    <source>
        <dbReference type="ARBA" id="ARBA00022801"/>
    </source>
</evidence>
<dbReference type="GO" id="GO:0006284">
    <property type="term" value="P:base-excision repair"/>
    <property type="evidence" value="ECO:0007669"/>
    <property type="project" value="UniProtKB-UniRule"/>
</dbReference>
<dbReference type="HAMAP" id="MF_00241">
    <property type="entry name" value="Ogg"/>
    <property type="match status" value="1"/>
</dbReference>
<feature type="site" description="Important for guanine/8-oxoguanine distinction" evidence="7">
    <location>
        <position position="235"/>
    </location>
</feature>
<dbReference type="InterPro" id="IPR023170">
    <property type="entry name" value="HhH_base_excis_C"/>
</dbReference>
<evidence type="ECO:0000256" key="6">
    <source>
        <dbReference type="ARBA" id="ARBA00023295"/>
    </source>
</evidence>
<organism evidence="9 10">
    <name type="scientific">Fusobacterium vincentii ATCC 49256</name>
    <dbReference type="NCBI Taxonomy" id="209882"/>
    <lineage>
        <taxon>Bacteria</taxon>
        <taxon>Fusobacteriati</taxon>
        <taxon>Fusobacteriota</taxon>
        <taxon>Fusobacteriia</taxon>
        <taxon>Fusobacteriales</taxon>
        <taxon>Fusobacteriaceae</taxon>
        <taxon>Fusobacterium</taxon>
    </lineage>
</organism>
<dbReference type="EC" id="3.2.2.-" evidence="7"/>
<sequence length="235" mass="27965">MILNNNYDKLILIRQVVKMKKNEYFNEIEKIYKEMSSHFKERLKEFKNMWENGTNKDIHLELSFCILTPQSKALNAWQAITNLKKDNLIYNGKAEELVEFLNIVRFKNNKAKYLVELREQMTKDGKIITKDFFNSLPTVTEKREWIVKNIKGMSYKEASHFLRNIGFGENIAILDRHILKNLVKLEVIDELPKTLTPKLYLEIEEKMGNYCEFVKIPMNEMDLLLWYKEAGVIFK</sequence>
<dbReference type="PIRSF" id="PIRSF005954">
    <property type="entry name" value="Thrmst_ogg"/>
    <property type="match status" value="1"/>
</dbReference>
<comment type="caution">
    <text evidence="9">The sequence shown here is derived from an EMBL/GenBank/DDBJ whole genome shotgun (WGS) entry which is preliminary data.</text>
</comment>
<dbReference type="NCBIfam" id="NF002305">
    <property type="entry name" value="PRK01229.1"/>
    <property type="match status" value="1"/>
</dbReference>
<comment type="similarity">
    <text evidence="7">Belongs to the type-2 OGG1 family.</text>
</comment>
<keyword evidence="3 7" id="KW-0234">DNA repair</keyword>
<dbReference type="GO" id="GO:0140078">
    <property type="term" value="F:class I DNA-(apurinic or apyrimidinic site) endonuclease activity"/>
    <property type="evidence" value="ECO:0007669"/>
    <property type="project" value="UniProtKB-EC"/>
</dbReference>
<gene>
    <name evidence="7" type="primary">ogg</name>
    <name evidence="9" type="ORF">FNV1611</name>
</gene>
<dbReference type="InterPro" id="IPR011257">
    <property type="entry name" value="DNA_glycosylase"/>
</dbReference>
<evidence type="ECO:0000256" key="3">
    <source>
        <dbReference type="ARBA" id="ARBA00023204"/>
    </source>
</evidence>
<dbReference type="InterPro" id="IPR003265">
    <property type="entry name" value="HhH-GPD_domain"/>
</dbReference>
<comment type="function">
    <text evidence="7">Catalyzes the excision of an oxidatively damaged form of guanine (7,8-dihydro-8-oxoguanine = 8-oxoG) from DNA. Also cleaves the DNA backbone at apurinic/apyrimidinic sites (AP sites).</text>
</comment>
<dbReference type="SUPFAM" id="SSF48150">
    <property type="entry name" value="DNA-glycosylase"/>
    <property type="match status" value="1"/>
</dbReference>
<accession>Q7P2Z4</accession>
<keyword evidence="5 7" id="KW-0511">Multifunctional enzyme</keyword>
<evidence type="ECO:0000256" key="4">
    <source>
        <dbReference type="ARBA" id="ARBA00023239"/>
    </source>
</evidence>
<dbReference type="Gene3D" id="1.10.1670.10">
    <property type="entry name" value="Helix-hairpin-Helix base-excision DNA repair enzymes (C-terminal)"/>
    <property type="match status" value="1"/>
</dbReference>
<dbReference type="Proteomes" id="UP000006454">
    <property type="component" value="Unassembled WGS sequence"/>
</dbReference>
<evidence type="ECO:0000256" key="7">
    <source>
        <dbReference type="HAMAP-Rule" id="MF_00241"/>
    </source>
</evidence>
<keyword evidence="1 7" id="KW-0227">DNA damage</keyword>
<dbReference type="GO" id="GO:0016799">
    <property type="term" value="F:hydrolase activity, hydrolyzing N-glycosyl compounds"/>
    <property type="evidence" value="ECO:0007669"/>
    <property type="project" value="UniProtKB-UniRule"/>
</dbReference>
<dbReference type="EMBL" id="AABF01000017">
    <property type="protein sequence ID" value="EAA24741.1"/>
    <property type="molecule type" value="Genomic_DNA"/>
</dbReference>